<dbReference type="RefSeq" id="WP_141914828.1">
    <property type="nucleotide sequence ID" value="NZ_BAAAYS010000007.1"/>
</dbReference>
<reference evidence="1 3" key="1">
    <citation type="submission" date="2019-06" db="EMBL/GenBank/DDBJ databases">
        <title>Sequencing the genomes of 1000 actinobacteria strains.</title>
        <authorList>
            <person name="Klenk H.-P."/>
        </authorList>
    </citation>
    <scope>NUCLEOTIDE SEQUENCE [LARGE SCALE GENOMIC DNA]</scope>
    <source>
        <strain evidence="1 3">DSM 18031</strain>
    </source>
</reference>
<name>A0A543HTL0_9MICO</name>
<organism evidence="1 3">
    <name type="scientific">Klugiella xanthotipulae</name>
    <dbReference type="NCBI Taxonomy" id="244735"/>
    <lineage>
        <taxon>Bacteria</taxon>
        <taxon>Bacillati</taxon>
        <taxon>Actinomycetota</taxon>
        <taxon>Actinomycetes</taxon>
        <taxon>Micrococcales</taxon>
        <taxon>Microbacteriaceae</taxon>
        <taxon>Klugiella</taxon>
    </lineage>
</organism>
<accession>A0A543HTL0</accession>
<dbReference type="OrthoDB" id="9773060at2"/>
<sequence>MTLTPLAASTPSESRAEQLRTRLKQRTHDDPNFWAFNELGSRSGNHALFQYPAMMVPELQGALLDDVLEVQTDAKLVYDPFAGSGTVMLESLYRGLDFHGSDINPLAILLCQVKAAPPSQDDALAAVQIILDLAKTDSEVEIPEFPGIDKWFKPEIKAGLARLREAIKKQADLDTRRFLWICLAETIRLVSNSRISTFKLHTYTAEDIAKRVTDAIKVFEGVATLNAARVAKHWTRIEQAPRQGGTAQALLLPGAVSNPWTAPRQADILMTSPPYGDNKTTVPYGQHSYLPLRWLDANDIPGGFDPGLLDSTSRIDTMSLGGSLKMADVAREGLEQDSPALADFLLKIQDVPALRKKVLSFCRDYQNSLTLVSARLKPGAFCFFTLGERRVGKQVFPLVEITKQLLEAEGHDVVTVIERVLPAGRKRMASKNSEGATMATEWILVTEARKDAVSS</sequence>
<dbReference type="EMBL" id="VFPN01000001">
    <property type="protein sequence ID" value="TQM65216.1"/>
    <property type="molecule type" value="Genomic_DNA"/>
</dbReference>
<dbReference type="EMBL" id="VFPN01000003">
    <property type="protein sequence ID" value="TQM61589.1"/>
    <property type="molecule type" value="Genomic_DNA"/>
</dbReference>
<comment type="caution">
    <text evidence="1">The sequence shown here is derived from an EMBL/GenBank/DDBJ whole genome shotgun (WGS) entry which is preliminary data.</text>
</comment>
<evidence type="ECO:0000313" key="3">
    <source>
        <dbReference type="Proteomes" id="UP000318331"/>
    </source>
</evidence>
<dbReference type="InterPro" id="IPR029063">
    <property type="entry name" value="SAM-dependent_MTases_sf"/>
</dbReference>
<keyword evidence="1" id="KW-0808">Transferase</keyword>
<dbReference type="Gene3D" id="3.40.50.150">
    <property type="entry name" value="Vaccinia Virus protein VP39"/>
    <property type="match status" value="2"/>
</dbReference>
<dbReference type="Proteomes" id="UP000318331">
    <property type="component" value="Unassembled WGS sequence"/>
</dbReference>
<dbReference type="SUPFAM" id="SSF53335">
    <property type="entry name" value="S-adenosyl-L-methionine-dependent methyltransferases"/>
    <property type="match status" value="1"/>
</dbReference>
<keyword evidence="3" id="KW-1185">Reference proteome</keyword>
<dbReference type="AlphaFoldDB" id="A0A543HTL0"/>
<gene>
    <name evidence="2" type="ORF">FB466_0006</name>
    <name evidence="1" type="ORF">FB466_2548</name>
</gene>
<proteinExistence type="predicted"/>
<evidence type="ECO:0000313" key="2">
    <source>
        <dbReference type="EMBL" id="TQM65216.1"/>
    </source>
</evidence>
<dbReference type="GO" id="GO:0032259">
    <property type="term" value="P:methylation"/>
    <property type="evidence" value="ECO:0007669"/>
    <property type="project" value="UniProtKB-KW"/>
</dbReference>
<protein>
    <submittedName>
        <fullName evidence="1">Site-specific DNA-methyltransferase (Cytosine-N4-specific)</fullName>
    </submittedName>
</protein>
<evidence type="ECO:0000313" key="1">
    <source>
        <dbReference type="EMBL" id="TQM61589.1"/>
    </source>
</evidence>
<keyword evidence="1" id="KW-0489">Methyltransferase</keyword>
<dbReference type="GO" id="GO:0008168">
    <property type="term" value="F:methyltransferase activity"/>
    <property type="evidence" value="ECO:0007669"/>
    <property type="project" value="UniProtKB-KW"/>
</dbReference>